<keyword evidence="7 11" id="KW-1133">Transmembrane helix</keyword>
<sequence length="783" mass="88062">MLILFLLLGLLIIPAFWLLKDYIHSLHTGFIALIYPLIGTLLAIYAIGSKVEFNSHVTWISKLDINWSFRLDGLSLIFFTLISVIGLLVIFYSIFYMSKKENLPRFYSFLMLFMLAMYGVVLANNTIILYIFWEMTSISSFLLISFWYKKDKSREGALKSFLITVFGGMMMLLGFIALYVLTGTNQIDELIRLSGHIVKGNLFYFAMVMILLGALTKSAQFPFHIWLPDAMEAPTPVSAFLHSATMVKAGIYLLLRFLPIFSGEPLFQWVLILNGLITMLVGSIFAVRQTDLKGLLAYSTISQLGMIVSMIGLASFDVKESLHHELVVLSLTACLLHIINHAVFKAALFMGTGIVDHAAHTRDLNKLGGLRKVLPITFIVMTIAAASMAGIPLLNGFLSKELFFTVLSDSRTDGMPYAWLLIALGVIASIGTFLYSIVMIARTFFGERHIREVDGEARNLTVAPLILSILVIMLFFIPNVVLKHLITPAINSILSYDTEGMIKPISAWHGFNLPLWMTLTVFIIGTLLFMTNLYKKIYPKRKEILLNVFYRETLLRGDAVSHLVIKRIMSDRLNHYLMILFAVILIITLPLTLYVLINEFTIFEWQWPSLYSIILTLFIVAALCALIFVQSRMTATILTGAVGYGVSVIYIYMHAPDLALTQLVIETITTVLFLTCFYHLPDLEAERKSRLNKIVSISIAAGVSILVMTLLLMSGDYELFESISKYYENAYELAGGKNIVNAILGDFRAFDTLLEGVVLLITGLGIFTLIRRPKRGGRELERK</sequence>
<evidence type="ECO:0000313" key="16">
    <source>
        <dbReference type="EMBL" id="TDM12754.1"/>
    </source>
</evidence>
<dbReference type="AlphaFoldDB" id="A0A4R6BWC9"/>
<keyword evidence="17" id="KW-1185">Reference proteome</keyword>
<feature type="transmembrane region" description="Helical" evidence="11">
    <location>
        <begin position="635"/>
        <end position="653"/>
    </location>
</feature>
<gene>
    <name evidence="16" type="ORF">ERX29_01760</name>
</gene>
<evidence type="ECO:0000256" key="4">
    <source>
        <dbReference type="ARBA" id="ARBA00022449"/>
    </source>
</evidence>
<dbReference type="EMBL" id="SCWB01000002">
    <property type="protein sequence ID" value="TDM12754.1"/>
    <property type="molecule type" value="Genomic_DNA"/>
</dbReference>
<evidence type="ECO:0000256" key="8">
    <source>
        <dbReference type="ARBA" id="ARBA00023065"/>
    </source>
</evidence>
<dbReference type="PANTHER" id="PTHR43373">
    <property type="entry name" value="NA(+)/H(+) ANTIPORTER SUBUNIT"/>
    <property type="match status" value="1"/>
</dbReference>
<dbReference type="InterPro" id="IPR001750">
    <property type="entry name" value="ND/Mrp_TM"/>
</dbReference>
<protein>
    <submittedName>
        <fullName evidence="16">DUF4040 domain-containing protein</fullName>
    </submittedName>
</protein>
<feature type="domain" description="MrpA C-terminal/MbhD" evidence="14">
    <location>
        <begin position="617"/>
        <end position="681"/>
    </location>
</feature>
<dbReference type="InterPro" id="IPR050616">
    <property type="entry name" value="CPA3_Na-H_Antiporter_A"/>
</dbReference>
<evidence type="ECO:0000256" key="10">
    <source>
        <dbReference type="RuleBase" id="RU000320"/>
    </source>
</evidence>
<evidence type="ECO:0000256" key="5">
    <source>
        <dbReference type="ARBA" id="ARBA00022475"/>
    </source>
</evidence>
<evidence type="ECO:0000313" key="17">
    <source>
        <dbReference type="Proteomes" id="UP000294802"/>
    </source>
</evidence>
<keyword evidence="9 11" id="KW-0472">Membrane</keyword>
<feature type="domain" description="NADH:quinone oxidoreductase/Mrp antiporter transmembrane" evidence="12">
    <location>
        <begin position="123"/>
        <end position="411"/>
    </location>
</feature>
<evidence type="ECO:0000256" key="3">
    <source>
        <dbReference type="ARBA" id="ARBA00022448"/>
    </source>
</evidence>
<feature type="domain" description="NADH-Ubiquinone oxidoreductase (complex I) chain 5 N-terminal" evidence="13">
    <location>
        <begin position="60"/>
        <end position="107"/>
    </location>
</feature>
<feature type="transmembrane region" description="Helical" evidence="11">
    <location>
        <begin position="30"/>
        <end position="48"/>
    </location>
</feature>
<dbReference type="Proteomes" id="UP000294802">
    <property type="component" value="Unassembled WGS sequence"/>
</dbReference>
<reference evidence="16 17" key="1">
    <citation type="submission" date="2019-01" db="EMBL/GenBank/DDBJ databases">
        <title>Draft genome sequences of the type strains of six Macrococcus species.</title>
        <authorList>
            <person name="Mazhar S."/>
            <person name="Altermann E."/>
            <person name="Hill C."/>
            <person name="Mcauliffe O."/>
        </authorList>
    </citation>
    <scope>NUCLEOTIDE SEQUENCE [LARGE SCALE GENOMIC DNA]</scope>
    <source>
        <strain evidence="16 17">CCM4815</strain>
    </source>
</reference>
<name>A0A4R6BWC9_9STAP</name>
<feature type="transmembrane region" description="Helical" evidence="11">
    <location>
        <begin position="326"/>
        <end position="352"/>
    </location>
</feature>
<keyword evidence="5" id="KW-1003">Cell membrane</keyword>
<dbReference type="GO" id="GO:0005886">
    <property type="term" value="C:plasma membrane"/>
    <property type="evidence" value="ECO:0007669"/>
    <property type="project" value="UniProtKB-SubCell"/>
</dbReference>
<dbReference type="Pfam" id="PF20501">
    <property type="entry name" value="MbhE"/>
    <property type="match status" value="1"/>
</dbReference>
<dbReference type="Pfam" id="PF13244">
    <property type="entry name" value="MbhD"/>
    <property type="match status" value="1"/>
</dbReference>
<feature type="transmembrane region" description="Helical" evidence="11">
    <location>
        <begin position="103"/>
        <end position="121"/>
    </location>
</feature>
<keyword evidence="4" id="KW-0050">Antiport</keyword>
<dbReference type="InterPro" id="IPR001516">
    <property type="entry name" value="Proton_antipo_N"/>
</dbReference>
<evidence type="ECO:0000256" key="11">
    <source>
        <dbReference type="SAM" id="Phobius"/>
    </source>
</evidence>
<evidence type="ECO:0000256" key="1">
    <source>
        <dbReference type="ARBA" id="ARBA00004651"/>
    </source>
</evidence>
<dbReference type="PANTHER" id="PTHR43373:SF1">
    <property type="entry name" value="NA(+)_H(+) ANTIPORTER SUBUNIT A"/>
    <property type="match status" value="1"/>
</dbReference>
<evidence type="ECO:0000256" key="2">
    <source>
        <dbReference type="ARBA" id="ARBA00008483"/>
    </source>
</evidence>
<evidence type="ECO:0000259" key="12">
    <source>
        <dbReference type="Pfam" id="PF00361"/>
    </source>
</evidence>
<dbReference type="PRINTS" id="PR01434">
    <property type="entry name" value="NADHDHGNASE5"/>
</dbReference>
<dbReference type="OrthoDB" id="9807568at2"/>
<feature type="transmembrane region" description="Helical" evidence="11">
    <location>
        <begin position="6"/>
        <end position="23"/>
    </location>
</feature>
<proteinExistence type="inferred from homology"/>
<feature type="transmembrane region" description="Helical" evidence="11">
    <location>
        <begin position="127"/>
        <end position="148"/>
    </location>
</feature>
<accession>A0A4R6BWC9</accession>
<comment type="caution">
    <text evidence="16">The sequence shown here is derived from an EMBL/GenBank/DDBJ whole genome shotgun (WGS) entry which is preliminary data.</text>
</comment>
<feature type="transmembrane region" description="Helical" evidence="11">
    <location>
        <begin position="609"/>
        <end position="628"/>
    </location>
</feature>
<comment type="subcellular location">
    <subcellularLocation>
        <location evidence="1">Cell membrane</location>
        <topology evidence="1">Multi-pass membrane protein</topology>
    </subcellularLocation>
    <subcellularLocation>
        <location evidence="10">Membrane</location>
        <topology evidence="10">Multi-pass membrane protein</topology>
    </subcellularLocation>
</comment>
<feature type="transmembrane region" description="Helical" evidence="11">
    <location>
        <begin position="753"/>
        <end position="770"/>
    </location>
</feature>
<feature type="transmembrane region" description="Helical" evidence="11">
    <location>
        <begin position="76"/>
        <end position="96"/>
    </location>
</feature>
<feature type="transmembrane region" description="Helical" evidence="11">
    <location>
        <begin position="513"/>
        <end position="534"/>
    </location>
</feature>
<feature type="transmembrane region" description="Helical" evidence="11">
    <location>
        <begin position="294"/>
        <end position="314"/>
    </location>
</feature>
<evidence type="ECO:0000259" key="14">
    <source>
        <dbReference type="Pfam" id="PF13244"/>
    </source>
</evidence>
<keyword evidence="8" id="KW-0406">Ion transport</keyword>
<feature type="transmembrane region" description="Helical" evidence="11">
    <location>
        <begin position="659"/>
        <end position="680"/>
    </location>
</feature>
<feature type="transmembrane region" description="Helical" evidence="11">
    <location>
        <begin position="417"/>
        <end position="441"/>
    </location>
</feature>
<evidence type="ECO:0000256" key="7">
    <source>
        <dbReference type="ARBA" id="ARBA00022989"/>
    </source>
</evidence>
<feature type="transmembrane region" description="Helical" evidence="11">
    <location>
        <begin position="239"/>
        <end position="260"/>
    </location>
</feature>
<feature type="transmembrane region" description="Helical" evidence="11">
    <location>
        <begin position="202"/>
        <end position="227"/>
    </location>
</feature>
<evidence type="ECO:0000256" key="9">
    <source>
        <dbReference type="ARBA" id="ARBA00023136"/>
    </source>
</evidence>
<dbReference type="PRINTS" id="PR01435">
    <property type="entry name" value="NPOXDRDTASE5"/>
</dbReference>
<dbReference type="RefSeq" id="WP_133442969.1">
    <property type="nucleotide sequence ID" value="NZ_SCWB01000002.1"/>
</dbReference>
<feature type="transmembrane region" description="Helical" evidence="11">
    <location>
        <begin position="462"/>
        <end position="482"/>
    </location>
</feature>
<feature type="domain" description="MrpA C-terminal/MbhE" evidence="15">
    <location>
        <begin position="693"/>
        <end position="773"/>
    </location>
</feature>
<evidence type="ECO:0000256" key="6">
    <source>
        <dbReference type="ARBA" id="ARBA00022692"/>
    </source>
</evidence>
<keyword evidence="6 10" id="KW-0812">Transmembrane</keyword>
<feature type="transmembrane region" description="Helical" evidence="11">
    <location>
        <begin position="373"/>
        <end position="397"/>
    </location>
</feature>
<feature type="transmembrane region" description="Helical" evidence="11">
    <location>
        <begin position="576"/>
        <end position="597"/>
    </location>
</feature>
<feature type="transmembrane region" description="Helical" evidence="11">
    <location>
        <begin position="266"/>
        <end position="287"/>
    </location>
</feature>
<dbReference type="InterPro" id="IPR046806">
    <property type="entry name" value="MrpA_C/MbhE"/>
</dbReference>
<dbReference type="InterPro" id="IPR025383">
    <property type="entry name" value="MrpA_C/MbhD"/>
</dbReference>
<organism evidence="16 17">
    <name type="scientific">Macrococcus lamae</name>
    <dbReference type="NCBI Taxonomy" id="198484"/>
    <lineage>
        <taxon>Bacteria</taxon>
        <taxon>Bacillati</taxon>
        <taxon>Bacillota</taxon>
        <taxon>Bacilli</taxon>
        <taxon>Bacillales</taxon>
        <taxon>Staphylococcaceae</taxon>
        <taxon>Macrococcus</taxon>
    </lineage>
</organism>
<comment type="similarity">
    <text evidence="2">Belongs to the CPA3 antiporters (TC 2.A.63) subunit A family.</text>
</comment>
<dbReference type="Pfam" id="PF00361">
    <property type="entry name" value="Proton_antipo_M"/>
    <property type="match status" value="1"/>
</dbReference>
<dbReference type="GO" id="GO:0015297">
    <property type="term" value="F:antiporter activity"/>
    <property type="evidence" value="ECO:0007669"/>
    <property type="project" value="UniProtKB-KW"/>
</dbReference>
<evidence type="ECO:0000259" key="15">
    <source>
        <dbReference type="Pfam" id="PF20501"/>
    </source>
</evidence>
<dbReference type="Pfam" id="PF00662">
    <property type="entry name" value="Proton_antipo_N"/>
    <property type="match status" value="1"/>
</dbReference>
<dbReference type="GO" id="GO:0006811">
    <property type="term" value="P:monoatomic ion transport"/>
    <property type="evidence" value="ECO:0007669"/>
    <property type="project" value="UniProtKB-KW"/>
</dbReference>
<feature type="transmembrane region" description="Helical" evidence="11">
    <location>
        <begin position="160"/>
        <end position="182"/>
    </location>
</feature>
<evidence type="ECO:0000259" key="13">
    <source>
        <dbReference type="Pfam" id="PF00662"/>
    </source>
</evidence>
<feature type="transmembrane region" description="Helical" evidence="11">
    <location>
        <begin position="692"/>
        <end position="713"/>
    </location>
</feature>
<keyword evidence="3" id="KW-0813">Transport</keyword>